<evidence type="ECO:0000313" key="12">
    <source>
        <dbReference type="EMBL" id="KWT85763.1"/>
    </source>
</evidence>
<comment type="subcellular location">
    <subcellularLocation>
        <location evidence="1 7">Cytoplasm</location>
    </subcellularLocation>
</comment>
<evidence type="ECO:0000256" key="1">
    <source>
        <dbReference type="ARBA" id="ARBA00004496"/>
    </source>
</evidence>
<proteinExistence type="inferred from homology"/>
<dbReference type="CDD" id="cd05794">
    <property type="entry name" value="S1_EF-P_repeat_2"/>
    <property type="match status" value="1"/>
</dbReference>
<evidence type="ECO:0000256" key="3">
    <source>
        <dbReference type="ARBA" id="ARBA00009479"/>
    </source>
</evidence>
<dbReference type="HAMAP" id="MF_00141">
    <property type="entry name" value="EF_P"/>
    <property type="match status" value="1"/>
</dbReference>
<dbReference type="EMBL" id="LNQR01000059">
    <property type="protein sequence ID" value="KWT85763.1"/>
    <property type="molecule type" value="Genomic_DNA"/>
</dbReference>
<evidence type="ECO:0000256" key="4">
    <source>
        <dbReference type="ARBA" id="ARBA00022490"/>
    </source>
</evidence>
<evidence type="ECO:0000259" key="11">
    <source>
        <dbReference type="SMART" id="SM01185"/>
    </source>
</evidence>
<evidence type="ECO:0000256" key="8">
    <source>
        <dbReference type="NCBIfam" id="TIGR00038"/>
    </source>
</evidence>
<evidence type="ECO:0000256" key="9">
    <source>
        <dbReference type="RuleBase" id="RU004389"/>
    </source>
</evidence>
<keyword evidence="4 7" id="KW-0963">Cytoplasm</keyword>
<dbReference type="InterPro" id="IPR012340">
    <property type="entry name" value="NA-bd_OB-fold"/>
</dbReference>
<organism evidence="12 13">
    <name type="scientific">Candidatus Magnetominusculus xianensis</name>
    <dbReference type="NCBI Taxonomy" id="1748249"/>
    <lineage>
        <taxon>Bacteria</taxon>
        <taxon>Pseudomonadati</taxon>
        <taxon>Nitrospirota</taxon>
        <taxon>Nitrospiria</taxon>
        <taxon>Nitrospirales</taxon>
        <taxon>Nitrospiraceae</taxon>
        <taxon>Candidatus Magnetominusculus</taxon>
    </lineage>
</organism>
<dbReference type="InterPro" id="IPR013185">
    <property type="entry name" value="Transl_elong_KOW-like"/>
</dbReference>
<dbReference type="Gene3D" id="2.30.30.30">
    <property type="match status" value="1"/>
</dbReference>
<dbReference type="PIRSF" id="PIRSF005901">
    <property type="entry name" value="EF-P"/>
    <property type="match status" value="1"/>
</dbReference>
<comment type="pathway">
    <text evidence="2 7">Protein biosynthesis; polypeptide chain elongation.</text>
</comment>
<name>A0ABR5SFB8_9BACT</name>
<dbReference type="InterPro" id="IPR014722">
    <property type="entry name" value="Rib_uL2_dom2"/>
</dbReference>
<gene>
    <name evidence="7 12" type="primary">efp</name>
    <name evidence="12" type="ORF">ASN18_1656</name>
</gene>
<dbReference type="Gene3D" id="2.40.50.140">
    <property type="entry name" value="Nucleic acid-binding proteins"/>
    <property type="match status" value="2"/>
</dbReference>
<dbReference type="InterPro" id="IPR001059">
    <property type="entry name" value="Transl_elong_P/YeiP_cen"/>
</dbReference>
<evidence type="ECO:0000256" key="5">
    <source>
        <dbReference type="ARBA" id="ARBA00022768"/>
    </source>
</evidence>
<dbReference type="NCBIfam" id="TIGR00038">
    <property type="entry name" value="efp"/>
    <property type="match status" value="1"/>
</dbReference>
<comment type="similarity">
    <text evidence="3 7 9">Belongs to the elongation factor P family.</text>
</comment>
<dbReference type="InterPro" id="IPR008991">
    <property type="entry name" value="Translation_prot_SH3-like_sf"/>
</dbReference>
<dbReference type="Pfam" id="PF08207">
    <property type="entry name" value="EFP_N"/>
    <property type="match status" value="1"/>
</dbReference>
<accession>A0ABR5SFB8</accession>
<evidence type="ECO:0000313" key="13">
    <source>
        <dbReference type="Proteomes" id="UP000060487"/>
    </source>
</evidence>
<dbReference type="GO" id="GO:0003746">
    <property type="term" value="F:translation elongation factor activity"/>
    <property type="evidence" value="ECO:0007669"/>
    <property type="project" value="UniProtKB-KW"/>
</dbReference>
<dbReference type="CDD" id="cd04470">
    <property type="entry name" value="S1_EF-P_repeat_1"/>
    <property type="match status" value="1"/>
</dbReference>
<dbReference type="PROSITE" id="PS01275">
    <property type="entry name" value="EFP"/>
    <property type="match status" value="1"/>
</dbReference>
<dbReference type="InterPro" id="IPR020599">
    <property type="entry name" value="Transl_elong_fac_P/YeiP"/>
</dbReference>
<keyword evidence="5 7" id="KW-0251">Elongation factor</keyword>
<dbReference type="PANTHER" id="PTHR30053">
    <property type="entry name" value="ELONGATION FACTOR P"/>
    <property type="match status" value="1"/>
</dbReference>
<evidence type="ECO:0000256" key="7">
    <source>
        <dbReference type="HAMAP-Rule" id="MF_00141"/>
    </source>
</evidence>
<dbReference type="InterPro" id="IPR011768">
    <property type="entry name" value="Transl_elongation_fac_P"/>
</dbReference>
<dbReference type="SMART" id="SM01185">
    <property type="entry name" value="EFP"/>
    <property type="match status" value="1"/>
</dbReference>
<sequence>MIATNDFRRGSKIEYKGEPYEIIEFQHVKMGRGGAFVRAKMKGLKSGKVIEDTFNSGEKFPKANLQSKQMQYLYLQDGMYYFMDMENYEQVPLTEEQLGSSKSLLKEEMIVTILYHKETPLAVELPIFVELAISETEPGFKGDTASGGAKPARLETGALIKVPFHINQGDTIKVDTRTMEYIERVK</sequence>
<reference evidence="12 13" key="1">
    <citation type="submission" date="2015-11" db="EMBL/GenBank/DDBJ databases">
        <authorList>
            <person name="Lin W."/>
        </authorList>
    </citation>
    <scope>NUCLEOTIDE SEQUENCE [LARGE SCALE GENOMIC DNA]</scope>
    <source>
        <strain evidence="12 13">HCH-1</strain>
    </source>
</reference>
<evidence type="ECO:0000256" key="6">
    <source>
        <dbReference type="ARBA" id="ARBA00022917"/>
    </source>
</evidence>
<evidence type="ECO:0000259" key="10">
    <source>
        <dbReference type="SMART" id="SM00841"/>
    </source>
</evidence>
<dbReference type="SMART" id="SM00841">
    <property type="entry name" value="Elong-fact-P_C"/>
    <property type="match status" value="1"/>
</dbReference>
<comment type="caution">
    <text evidence="12">The sequence shown here is derived from an EMBL/GenBank/DDBJ whole genome shotgun (WGS) entry which is preliminary data.</text>
</comment>
<protein>
    <recommendedName>
        <fullName evidence="7 8">Elongation factor P</fullName>
        <shortName evidence="7">EF-P</shortName>
    </recommendedName>
</protein>
<feature type="domain" description="Elongation factor P C-terminal" evidence="10">
    <location>
        <begin position="129"/>
        <end position="184"/>
    </location>
</feature>
<comment type="function">
    <text evidence="7">Involved in peptide bond synthesis. Stimulates efficient translation and peptide-bond synthesis on native or reconstituted 70S ribosomes in vitro. Probably functions indirectly by altering the affinity of the ribosome for aminoacyl-tRNA, thus increasing their reactivity as acceptors for peptidyl transferase.</text>
</comment>
<dbReference type="InterPro" id="IPR015365">
    <property type="entry name" value="Elong-fact-P_C"/>
</dbReference>
<evidence type="ECO:0000256" key="2">
    <source>
        <dbReference type="ARBA" id="ARBA00004815"/>
    </source>
</evidence>
<dbReference type="RefSeq" id="WP_085052275.1">
    <property type="nucleotide sequence ID" value="NZ_LNQR01000059.1"/>
</dbReference>
<dbReference type="PANTHER" id="PTHR30053:SF12">
    <property type="entry name" value="ELONGATION FACTOR P (EF-P) FAMILY PROTEIN"/>
    <property type="match status" value="1"/>
</dbReference>
<dbReference type="Pfam" id="PF01132">
    <property type="entry name" value="EFP"/>
    <property type="match status" value="1"/>
</dbReference>
<dbReference type="Pfam" id="PF09285">
    <property type="entry name" value="Elong-fact-P_C"/>
    <property type="match status" value="1"/>
</dbReference>
<keyword evidence="13" id="KW-1185">Reference proteome</keyword>
<dbReference type="NCBIfam" id="NF001810">
    <property type="entry name" value="PRK00529.1"/>
    <property type="match status" value="1"/>
</dbReference>
<dbReference type="SUPFAM" id="SSF50104">
    <property type="entry name" value="Translation proteins SH3-like domain"/>
    <property type="match status" value="1"/>
</dbReference>
<dbReference type="Proteomes" id="UP000060487">
    <property type="component" value="Unassembled WGS sequence"/>
</dbReference>
<feature type="domain" description="Translation elongation factor P/YeiP central" evidence="11">
    <location>
        <begin position="67"/>
        <end position="121"/>
    </location>
</feature>
<dbReference type="SUPFAM" id="SSF50249">
    <property type="entry name" value="Nucleic acid-binding proteins"/>
    <property type="match status" value="2"/>
</dbReference>
<keyword evidence="6 7" id="KW-0648">Protein biosynthesis</keyword>
<dbReference type="InterPro" id="IPR013852">
    <property type="entry name" value="Transl_elong_P/YeiP_CS"/>
</dbReference>